<dbReference type="Proteomes" id="UP000248745">
    <property type="component" value="Unassembled WGS sequence"/>
</dbReference>
<name>A0A2W2AJW3_9BACT</name>
<gene>
    <name evidence="1" type="ORF">DN068_05675</name>
</gene>
<organism evidence="1 2">
    <name type="scientific">Taibaiella soli</name>
    <dbReference type="NCBI Taxonomy" id="1649169"/>
    <lineage>
        <taxon>Bacteria</taxon>
        <taxon>Pseudomonadati</taxon>
        <taxon>Bacteroidota</taxon>
        <taxon>Chitinophagia</taxon>
        <taxon>Chitinophagales</taxon>
        <taxon>Chitinophagaceae</taxon>
        <taxon>Taibaiella</taxon>
    </lineage>
</organism>
<accession>A0A2W2AJW3</accession>
<evidence type="ECO:0000313" key="1">
    <source>
        <dbReference type="EMBL" id="PZF73832.1"/>
    </source>
</evidence>
<keyword evidence="2" id="KW-1185">Reference proteome</keyword>
<reference evidence="1 2" key="1">
    <citation type="submission" date="2018-06" db="EMBL/GenBank/DDBJ databases">
        <title>Mucibacter soli gen. nov., sp. nov., a new member of the family Chitinophagaceae producing mucin.</title>
        <authorList>
            <person name="Kim M.-K."/>
            <person name="Park S."/>
            <person name="Kim T.-S."/>
            <person name="Joung Y."/>
            <person name="Han J.-H."/>
            <person name="Kim S.B."/>
        </authorList>
    </citation>
    <scope>NUCLEOTIDE SEQUENCE [LARGE SCALE GENOMIC DNA]</scope>
    <source>
        <strain evidence="1 2">R1-15</strain>
    </source>
</reference>
<dbReference type="EMBL" id="QKTW01000009">
    <property type="protein sequence ID" value="PZF73832.1"/>
    <property type="molecule type" value="Genomic_DNA"/>
</dbReference>
<dbReference type="AlphaFoldDB" id="A0A2W2AJW3"/>
<sequence>MKKSVKSKLYKMNSYKTNVDNVFGGGCQTGGSSGNPDDYLSGTLSADTTTNYSNDATLCDGKDSAPSIAAAPQSKSMSTIIA</sequence>
<comment type="caution">
    <text evidence="1">The sequence shown here is derived from an EMBL/GenBank/DDBJ whole genome shotgun (WGS) entry which is preliminary data.</text>
</comment>
<protein>
    <submittedName>
        <fullName evidence="1">Uncharacterized protein</fullName>
    </submittedName>
</protein>
<evidence type="ECO:0000313" key="2">
    <source>
        <dbReference type="Proteomes" id="UP000248745"/>
    </source>
</evidence>
<proteinExistence type="predicted"/>